<dbReference type="AlphaFoldDB" id="A0A9J5XSC6"/>
<dbReference type="OrthoDB" id="10545873at2759"/>
<dbReference type="Proteomes" id="UP000824120">
    <property type="component" value="Chromosome 8"/>
</dbReference>
<dbReference type="InterPro" id="IPR032675">
    <property type="entry name" value="LRR_dom_sf"/>
</dbReference>
<gene>
    <name evidence="1" type="ORF">H5410_040384</name>
</gene>
<dbReference type="PANTHER" id="PTHR48057:SF29">
    <property type="entry name" value="OS02G0609900 PROTEIN"/>
    <property type="match status" value="1"/>
</dbReference>
<dbReference type="PRINTS" id="PR00019">
    <property type="entry name" value="LEURICHRPT"/>
</dbReference>
<dbReference type="PROSITE" id="PS51450">
    <property type="entry name" value="LRR"/>
    <property type="match status" value="1"/>
</dbReference>
<dbReference type="InterPro" id="IPR052595">
    <property type="entry name" value="LRRC69/RLP"/>
</dbReference>
<protein>
    <submittedName>
        <fullName evidence="1">Uncharacterized protein</fullName>
    </submittedName>
</protein>
<name>A0A9J5XSC6_SOLCO</name>
<sequence length="114" mass="12777">MMSKKCGGLTNLRQLWFEGYGISDINTLSALGGLRNLEKLILNNNNFNSSIFSSLKIFPSLKHLNLAANEINGNIEMNDIIDLSNLEYLDLSHNNIESFANTKGNKRMSSLRNL</sequence>
<accession>A0A9J5XSC6</accession>
<reference evidence="1 2" key="1">
    <citation type="submission" date="2020-09" db="EMBL/GenBank/DDBJ databases">
        <title>De no assembly of potato wild relative species, Solanum commersonii.</title>
        <authorList>
            <person name="Cho K."/>
        </authorList>
    </citation>
    <scope>NUCLEOTIDE SEQUENCE [LARGE SCALE GENOMIC DNA]</scope>
    <source>
        <strain evidence="1">LZ3.2</strain>
        <tissue evidence="1">Leaf</tissue>
    </source>
</reference>
<dbReference type="EMBL" id="JACXVP010000008">
    <property type="protein sequence ID" value="KAG5589870.1"/>
    <property type="molecule type" value="Genomic_DNA"/>
</dbReference>
<evidence type="ECO:0000313" key="2">
    <source>
        <dbReference type="Proteomes" id="UP000824120"/>
    </source>
</evidence>
<organism evidence="1 2">
    <name type="scientific">Solanum commersonii</name>
    <name type="common">Commerson's wild potato</name>
    <name type="synonym">Commerson's nightshade</name>
    <dbReference type="NCBI Taxonomy" id="4109"/>
    <lineage>
        <taxon>Eukaryota</taxon>
        <taxon>Viridiplantae</taxon>
        <taxon>Streptophyta</taxon>
        <taxon>Embryophyta</taxon>
        <taxon>Tracheophyta</taxon>
        <taxon>Spermatophyta</taxon>
        <taxon>Magnoliopsida</taxon>
        <taxon>eudicotyledons</taxon>
        <taxon>Gunneridae</taxon>
        <taxon>Pentapetalae</taxon>
        <taxon>asterids</taxon>
        <taxon>lamiids</taxon>
        <taxon>Solanales</taxon>
        <taxon>Solanaceae</taxon>
        <taxon>Solanoideae</taxon>
        <taxon>Solaneae</taxon>
        <taxon>Solanum</taxon>
    </lineage>
</organism>
<proteinExistence type="predicted"/>
<dbReference type="InterPro" id="IPR001611">
    <property type="entry name" value="Leu-rich_rpt"/>
</dbReference>
<dbReference type="PANTHER" id="PTHR48057">
    <property type="entry name" value="LEUCINE-RICH REPEAT SERINE/THREONINE-PROTEIN KINASE 1"/>
    <property type="match status" value="1"/>
</dbReference>
<dbReference type="Pfam" id="PF13855">
    <property type="entry name" value="LRR_8"/>
    <property type="match status" value="1"/>
</dbReference>
<evidence type="ECO:0000313" key="1">
    <source>
        <dbReference type="EMBL" id="KAG5589870.1"/>
    </source>
</evidence>
<dbReference type="Gene3D" id="3.80.10.10">
    <property type="entry name" value="Ribonuclease Inhibitor"/>
    <property type="match status" value="1"/>
</dbReference>
<dbReference type="SUPFAM" id="SSF52058">
    <property type="entry name" value="L domain-like"/>
    <property type="match status" value="1"/>
</dbReference>
<keyword evidence="2" id="KW-1185">Reference proteome</keyword>
<comment type="caution">
    <text evidence="1">The sequence shown here is derived from an EMBL/GenBank/DDBJ whole genome shotgun (WGS) entry which is preliminary data.</text>
</comment>